<organism evidence="2 3">
    <name type="scientific">Selenomonas ruminantium subsp. lactilytica (strain NBRC 103574 / TAM6421)</name>
    <dbReference type="NCBI Taxonomy" id="927704"/>
    <lineage>
        <taxon>Bacteria</taxon>
        <taxon>Bacillati</taxon>
        <taxon>Bacillota</taxon>
        <taxon>Negativicutes</taxon>
        <taxon>Selenomonadales</taxon>
        <taxon>Selenomonadaceae</taxon>
        <taxon>Selenomonas</taxon>
    </lineage>
</organism>
<gene>
    <name evidence="2" type="ordered locus">SELR_pSRC300720</name>
</gene>
<dbReference type="GO" id="GO:0003700">
    <property type="term" value="F:DNA-binding transcription factor activity"/>
    <property type="evidence" value="ECO:0007669"/>
    <property type="project" value="InterPro"/>
</dbReference>
<evidence type="ECO:0000313" key="2">
    <source>
        <dbReference type="EMBL" id="BAL85145.1"/>
    </source>
</evidence>
<protein>
    <recommendedName>
        <fullName evidence="1">RNA polymerase sigma-70 ECF-like HTH domain-containing protein</fullName>
    </recommendedName>
</protein>
<reference evidence="2 3" key="1">
    <citation type="submission" date="2011-10" db="EMBL/GenBank/DDBJ databases">
        <title>Whole genome sequence of Selenomonas ruminantium subsp. lactilytica TAM6421.</title>
        <authorList>
            <person name="Oguchi A."/>
            <person name="Ankai A."/>
            <person name="Kaneko J."/>
            <person name="Yamada-Narita S."/>
            <person name="Fukui S."/>
            <person name="Takahashi M."/>
            <person name="Onodera T."/>
            <person name="Kojima S."/>
            <person name="Fushimi T."/>
            <person name="Abe N."/>
            <person name="Kamio Y."/>
            <person name="Yamazaki S."/>
            <person name="Fujita N."/>
        </authorList>
    </citation>
    <scope>NUCLEOTIDE SEQUENCE [LARGE SCALE GENOMIC DNA]</scope>
    <source>
        <strain evidence="3">NBRC 103574 / TAM6421</strain>
        <plasmid evidence="2 3">pSRC3</plasmid>
    </source>
</reference>
<evidence type="ECO:0000313" key="3">
    <source>
        <dbReference type="Proteomes" id="UP000007887"/>
    </source>
</evidence>
<dbReference type="InterPro" id="IPR053812">
    <property type="entry name" value="HTH_Sigma70_ECF-like"/>
</dbReference>
<dbReference type="PATRIC" id="fig|927704.6.peg.3386"/>
<dbReference type="SUPFAM" id="SSF88659">
    <property type="entry name" value="Sigma3 and sigma4 domains of RNA polymerase sigma factors"/>
    <property type="match status" value="1"/>
</dbReference>
<dbReference type="Pfam" id="PF07638">
    <property type="entry name" value="Sigma70_ECF"/>
    <property type="match status" value="1"/>
</dbReference>
<feature type="domain" description="RNA polymerase sigma-70 ECF-like HTH" evidence="1">
    <location>
        <begin position="58"/>
        <end position="115"/>
    </location>
</feature>
<dbReference type="GO" id="GO:0006352">
    <property type="term" value="P:DNA-templated transcription initiation"/>
    <property type="evidence" value="ECO:0007669"/>
    <property type="project" value="InterPro"/>
</dbReference>
<keyword evidence="2" id="KW-0614">Plasmid</keyword>
<dbReference type="OrthoDB" id="1687126at2"/>
<geneLocation type="plasmid" evidence="2 3">
    <name>pSRC3</name>
</geneLocation>
<proteinExistence type="predicted"/>
<evidence type="ECO:0000259" key="1">
    <source>
        <dbReference type="Pfam" id="PF07638"/>
    </source>
</evidence>
<sequence>MAVDYLRQLVEDYNAGRVTLGDTLNRLEFLDWSENKKPLPEDYMKVPRDPADVLVEHEREKGLEDALVELRKRLSEDNWNIIVMISKGLTYEEIGKHLGISQQAVSKHLKTIRKYAEGLDELLRRDSPVYEAGSPVVKVAYPMDAAMKNQRKCRIPAYLEEAFGDNETCCCYCEKCKYKP</sequence>
<dbReference type="InterPro" id="IPR013324">
    <property type="entry name" value="RNA_pol_sigma_r3/r4-like"/>
</dbReference>
<name>I0GWK8_SELRL</name>
<dbReference type="HOGENOM" id="CLU_1495218_0_0_9"/>
<dbReference type="AlphaFoldDB" id="I0GWK8"/>
<dbReference type="RefSeq" id="WP_014426163.1">
    <property type="nucleotide sequence ID" value="NC_017073.1"/>
</dbReference>
<dbReference type="EMBL" id="AP012300">
    <property type="protein sequence ID" value="BAL85145.1"/>
    <property type="molecule type" value="Genomic_DNA"/>
</dbReference>
<dbReference type="Gene3D" id="1.10.10.10">
    <property type="entry name" value="Winged helix-like DNA-binding domain superfamily/Winged helix DNA-binding domain"/>
    <property type="match status" value="1"/>
</dbReference>
<dbReference type="InterPro" id="IPR036388">
    <property type="entry name" value="WH-like_DNA-bd_sf"/>
</dbReference>
<dbReference type="Proteomes" id="UP000007887">
    <property type="component" value="Plasmid pSRC3"/>
</dbReference>
<dbReference type="KEGG" id="sri:SELR_pSRC300720"/>
<accession>I0GWK8</accession>